<dbReference type="EMBL" id="CP000249">
    <property type="protein sequence ID" value="ABD12750.1"/>
    <property type="molecule type" value="Genomic_DNA"/>
</dbReference>
<evidence type="ECO:0000256" key="1">
    <source>
        <dbReference type="SAM" id="MobiDB-lite"/>
    </source>
</evidence>
<dbReference type="RefSeq" id="WP_011437775.1">
    <property type="nucleotide sequence ID" value="NC_007777.1"/>
</dbReference>
<dbReference type="AlphaFoldDB" id="Q2J7J2"/>
<feature type="compositionally biased region" description="Pro residues" evidence="1">
    <location>
        <begin position="154"/>
        <end position="176"/>
    </location>
</feature>
<protein>
    <submittedName>
        <fullName evidence="2">Uncharacterized protein</fullName>
    </submittedName>
</protein>
<gene>
    <name evidence="2" type="ordered locus">Francci3_3396</name>
</gene>
<proteinExistence type="predicted"/>
<organism evidence="2 3">
    <name type="scientific">Frankia casuarinae (strain DSM 45818 / CECT 9043 / HFP020203 / CcI3)</name>
    <dbReference type="NCBI Taxonomy" id="106370"/>
    <lineage>
        <taxon>Bacteria</taxon>
        <taxon>Bacillati</taxon>
        <taxon>Actinomycetota</taxon>
        <taxon>Actinomycetes</taxon>
        <taxon>Frankiales</taxon>
        <taxon>Frankiaceae</taxon>
        <taxon>Frankia</taxon>
    </lineage>
</organism>
<keyword evidence="3" id="KW-1185">Reference proteome</keyword>
<evidence type="ECO:0000313" key="2">
    <source>
        <dbReference type="EMBL" id="ABD12750.1"/>
    </source>
</evidence>
<feature type="region of interest" description="Disordered" evidence="1">
    <location>
        <begin position="134"/>
        <end position="176"/>
    </location>
</feature>
<dbReference type="Proteomes" id="UP000001937">
    <property type="component" value="Chromosome"/>
</dbReference>
<reference evidence="2 3" key="1">
    <citation type="journal article" date="2007" name="Genome Res.">
        <title>Genome characteristics of facultatively symbiotic Frankia sp. strains reflect host range and host plant biogeography.</title>
        <authorList>
            <person name="Normand P."/>
            <person name="Lapierre P."/>
            <person name="Tisa L.S."/>
            <person name="Gogarten J.P."/>
            <person name="Alloisio N."/>
            <person name="Bagnarol E."/>
            <person name="Bassi C.A."/>
            <person name="Berry A.M."/>
            <person name="Bickhart D.M."/>
            <person name="Choisne N."/>
            <person name="Couloux A."/>
            <person name="Cournoyer B."/>
            <person name="Cruveiller S."/>
            <person name="Daubin V."/>
            <person name="Demange N."/>
            <person name="Francino M.P."/>
            <person name="Goltsman E."/>
            <person name="Huang Y."/>
            <person name="Kopp O.R."/>
            <person name="Labarre L."/>
            <person name="Lapidus A."/>
            <person name="Lavire C."/>
            <person name="Marechal J."/>
            <person name="Martinez M."/>
            <person name="Mastronunzio J.E."/>
            <person name="Mullin B.C."/>
            <person name="Niemann J."/>
            <person name="Pujic P."/>
            <person name="Rawnsley T."/>
            <person name="Rouy Z."/>
            <person name="Schenowitz C."/>
            <person name="Sellstedt A."/>
            <person name="Tavares F."/>
            <person name="Tomkins J.P."/>
            <person name="Vallenet D."/>
            <person name="Valverde C."/>
            <person name="Wall L.G."/>
            <person name="Wang Y."/>
            <person name="Medigue C."/>
            <person name="Benson D.R."/>
        </authorList>
    </citation>
    <scope>NUCLEOTIDE SEQUENCE [LARGE SCALE GENOMIC DNA]</scope>
    <source>
        <strain evidence="3">DSM 45818 / CECT 9043 / CcI3</strain>
    </source>
</reference>
<feature type="compositionally biased region" description="Polar residues" evidence="1">
    <location>
        <begin position="135"/>
        <end position="144"/>
    </location>
</feature>
<dbReference type="HOGENOM" id="CLU_130339_0_0_11"/>
<sequence>MTAPHEPDRVDLLRTLLDGCFKVGVRHPADLASYPEARPMLDMLSPPHPGLSEHRRALAAHRMILTAVQALGSPRGDAAAALLGLVPGRSGTAATRTARRDEAAAHYGGISADWFQRRHEAGVTLALAMELDQQLRGQEGTTRTDPQRRSRAMTPPPPAASFQPRPTPTKTPTGQP</sequence>
<dbReference type="OrthoDB" id="9923298at2"/>
<accession>Q2J7J2</accession>
<dbReference type="KEGG" id="fra:Francci3_3396"/>
<evidence type="ECO:0000313" key="3">
    <source>
        <dbReference type="Proteomes" id="UP000001937"/>
    </source>
</evidence>
<name>Q2J7J2_FRACC</name>